<feature type="transmembrane region" description="Helical" evidence="7">
    <location>
        <begin position="1191"/>
        <end position="1212"/>
    </location>
</feature>
<dbReference type="GO" id="GO:0005524">
    <property type="term" value="F:ATP binding"/>
    <property type="evidence" value="ECO:0007669"/>
    <property type="project" value="UniProtKB-KW"/>
</dbReference>
<keyword evidence="6 7" id="KW-0472">Membrane</keyword>
<dbReference type="GO" id="GO:0016020">
    <property type="term" value="C:membrane"/>
    <property type="evidence" value="ECO:0007669"/>
    <property type="project" value="UniProtKB-SubCell"/>
</dbReference>
<feature type="transmembrane region" description="Helical" evidence="7">
    <location>
        <begin position="1037"/>
        <end position="1054"/>
    </location>
</feature>
<evidence type="ECO:0000256" key="5">
    <source>
        <dbReference type="ARBA" id="ARBA00022989"/>
    </source>
</evidence>
<feature type="transmembrane region" description="Helical" evidence="7">
    <location>
        <begin position="1060"/>
        <end position="1082"/>
    </location>
</feature>
<feature type="transmembrane region" description="Helical" evidence="7">
    <location>
        <begin position="234"/>
        <end position="255"/>
    </location>
</feature>
<dbReference type="InterPro" id="IPR013525">
    <property type="entry name" value="ABC2_TM"/>
</dbReference>
<dbReference type="Proteomes" id="UP000274131">
    <property type="component" value="Unassembled WGS sequence"/>
</dbReference>
<evidence type="ECO:0000259" key="8">
    <source>
        <dbReference type="PROSITE" id="PS50893"/>
    </source>
</evidence>
<proteinExistence type="predicted"/>
<feature type="transmembrane region" description="Helical" evidence="7">
    <location>
        <begin position="1117"/>
        <end position="1140"/>
    </location>
</feature>
<feature type="transmembrane region" description="Helical" evidence="7">
    <location>
        <begin position="1089"/>
        <end position="1111"/>
    </location>
</feature>
<dbReference type="PANTHER" id="PTHR19229:SF250">
    <property type="entry name" value="ABC TRANSPORTER DOMAIN-CONTAINING PROTEIN-RELATED"/>
    <property type="match status" value="1"/>
</dbReference>
<feature type="domain" description="ABC transporter" evidence="8">
    <location>
        <begin position="1261"/>
        <end position="1491"/>
    </location>
</feature>
<dbReference type="SMART" id="SM00382">
    <property type="entry name" value="AAA"/>
    <property type="match status" value="2"/>
</dbReference>
<protein>
    <submittedName>
        <fullName evidence="11">ATP-binding cassette sub-family A member 3</fullName>
    </submittedName>
</protein>
<evidence type="ECO:0000256" key="1">
    <source>
        <dbReference type="ARBA" id="ARBA00004141"/>
    </source>
</evidence>
<evidence type="ECO:0000256" key="2">
    <source>
        <dbReference type="ARBA" id="ARBA00022692"/>
    </source>
</evidence>
<dbReference type="GO" id="GO:0005319">
    <property type="term" value="F:lipid transporter activity"/>
    <property type="evidence" value="ECO:0007669"/>
    <property type="project" value="TreeGrafter"/>
</dbReference>
<dbReference type="GO" id="GO:0140359">
    <property type="term" value="F:ABC-type transporter activity"/>
    <property type="evidence" value="ECO:0007669"/>
    <property type="project" value="InterPro"/>
</dbReference>
<dbReference type="InterPro" id="IPR017871">
    <property type="entry name" value="ABC_transporter-like_CS"/>
</dbReference>
<dbReference type="Pfam" id="PF00005">
    <property type="entry name" value="ABC_tran"/>
    <property type="match status" value="2"/>
</dbReference>
<feature type="domain" description="ABC transporter" evidence="8">
    <location>
        <begin position="500"/>
        <end position="715"/>
    </location>
</feature>
<organism evidence="11">
    <name type="scientific">Enterobius vermicularis</name>
    <name type="common">Human pinworm</name>
    <dbReference type="NCBI Taxonomy" id="51028"/>
    <lineage>
        <taxon>Eukaryota</taxon>
        <taxon>Metazoa</taxon>
        <taxon>Ecdysozoa</taxon>
        <taxon>Nematoda</taxon>
        <taxon>Chromadorea</taxon>
        <taxon>Rhabditida</taxon>
        <taxon>Spirurina</taxon>
        <taxon>Oxyuridomorpha</taxon>
        <taxon>Oxyuroidea</taxon>
        <taxon>Oxyuridae</taxon>
        <taxon>Enterobius</taxon>
    </lineage>
</organism>
<dbReference type="EMBL" id="UXUI01007215">
    <property type="protein sequence ID" value="VDD86330.1"/>
    <property type="molecule type" value="Genomic_DNA"/>
</dbReference>
<name>A0A0N4UWB2_ENTVE</name>
<reference evidence="11" key="1">
    <citation type="submission" date="2017-02" db="UniProtKB">
        <authorList>
            <consortium name="WormBaseParasite"/>
        </authorList>
    </citation>
    <scope>IDENTIFICATION</scope>
</reference>
<feature type="transmembrane region" description="Helical" evidence="7">
    <location>
        <begin position="337"/>
        <end position="358"/>
    </location>
</feature>
<dbReference type="PROSITE" id="PS00211">
    <property type="entry name" value="ABC_TRANSPORTER_1"/>
    <property type="match status" value="2"/>
</dbReference>
<feature type="transmembrane region" description="Helical" evidence="7">
    <location>
        <begin position="420"/>
        <end position="438"/>
    </location>
</feature>
<dbReference type="InterPro" id="IPR003593">
    <property type="entry name" value="AAA+_ATPase"/>
</dbReference>
<keyword evidence="5 7" id="KW-1133">Transmembrane helix</keyword>
<evidence type="ECO:0000256" key="3">
    <source>
        <dbReference type="ARBA" id="ARBA00022741"/>
    </source>
</evidence>
<keyword evidence="3" id="KW-0547">Nucleotide-binding</keyword>
<dbReference type="InterPro" id="IPR056264">
    <property type="entry name" value="R2_ABCA1-4-like"/>
</dbReference>
<accession>A0A0N4UWB2</accession>
<dbReference type="PANTHER" id="PTHR19229">
    <property type="entry name" value="ATP-BINDING CASSETTE TRANSPORTER SUBFAMILY A ABCA"/>
    <property type="match status" value="1"/>
</dbReference>
<keyword evidence="4" id="KW-0067">ATP-binding</keyword>
<dbReference type="STRING" id="51028.A0A0N4UWB2"/>
<gene>
    <name evidence="9" type="ORF">EVEC_LOCUS1473</name>
</gene>
<evidence type="ECO:0000313" key="9">
    <source>
        <dbReference type="EMBL" id="VDD86330.1"/>
    </source>
</evidence>
<reference evidence="9 10" key="2">
    <citation type="submission" date="2018-10" db="EMBL/GenBank/DDBJ databases">
        <authorList>
            <consortium name="Pathogen Informatics"/>
        </authorList>
    </citation>
    <scope>NUCLEOTIDE SEQUENCE [LARGE SCALE GENOMIC DNA]</scope>
</reference>
<dbReference type="InterPro" id="IPR027417">
    <property type="entry name" value="P-loop_NTPase"/>
</dbReference>
<dbReference type="SUPFAM" id="SSF52540">
    <property type="entry name" value="P-loop containing nucleoside triphosphate hydrolases"/>
    <property type="match status" value="2"/>
</dbReference>
<keyword evidence="10" id="KW-1185">Reference proteome</keyword>
<dbReference type="Pfam" id="PF12698">
    <property type="entry name" value="ABC2_membrane_3"/>
    <property type="match status" value="2"/>
</dbReference>
<dbReference type="GO" id="GO:0016887">
    <property type="term" value="F:ATP hydrolysis activity"/>
    <property type="evidence" value="ECO:0007669"/>
    <property type="project" value="InterPro"/>
</dbReference>
<dbReference type="InterPro" id="IPR003439">
    <property type="entry name" value="ABC_transporter-like_ATP-bd"/>
</dbReference>
<feature type="transmembrane region" description="Helical" evidence="7">
    <location>
        <begin position="275"/>
        <end position="303"/>
    </location>
</feature>
<dbReference type="PROSITE" id="PS50893">
    <property type="entry name" value="ABC_TRANSPORTER_2"/>
    <property type="match status" value="2"/>
</dbReference>
<evidence type="ECO:0000313" key="11">
    <source>
        <dbReference type="WBParaSite" id="EVEC_0000176501-mRNA-1"/>
    </source>
</evidence>
<feature type="transmembrane region" description="Helical" evidence="7">
    <location>
        <begin position="310"/>
        <end position="331"/>
    </location>
</feature>
<dbReference type="WBParaSite" id="EVEC_0000176501-mRNA-1">
    <property type="protein sequence ID" value="EVEC_0000176501-mRNA-1"/>
    <property type="gene ID" value="EVEC_0000176501"/>
</dbReference>
<evidence type="ECO:0000256" key="6">
    <source>
        <dbReference type="ARBA" id="ARBA00023136"/>
    </source>
</evidence>
<dbReference type="CDD" id="cd03263">
    <property type="entry name" value="ABC_subfamily_A"/>
    <property type="match status" value="2"/>
</dbReference>
<evidence type="ECO:0000256" key="4">
    <source>
        <dbReference type="ARBA" id="ARBA00022840"/>
    </source>
</evidence>
<dbReference type="InterPro" id="IPR026082">
    <property type="entry name" value="ABCA"/>
</dbReference>
<keyword evidence="2 7" id="KW-0812">Transmembrane</keyword>
<feature type="transmembrane region" description="Helical" evidence="7">
    <location>
        <begin position="996"/>
        <end position="1017"/>
    </location>
</feature>
<evidence type="ECO:0000313" key="10">
    <source>
        <dbReference type="Proteomes" id="UP000274131"/>
    </source>
</evidence>
<feature type="transmembrane region" description="Helical" evidence="7">
    <location>
        <begin position="30"/>
        <end position="51"/>
    </location>
</feature>
<sequence>MASSVAQLRLLLWRNFLQQIRSPKFTAFEFLVPLLLIGLSFGLMIGLRGTFEKSYDYRAYPPWIVQGNAVDLLIPPDLSNLSVTKANEDEMVDYITQSFVSQCGNPLIGGIVFADSFAKNSNPDRISDIAYKIRLANTKRRFKEVFGESFQPWDTSRDFTESFVSGPTNPDDVDGGSPGYWQEGFLTLQKAVDISIQQYLSQQNSSLPQNTPGLLLQRFPYSAYKLEIIEIGSFFLPFILVFSFMASVIYIVRSIVMEKENRLKEYMKVMGLRQWVHWVAFFVVDYLKVSVSVIVLSILLYFVTKRSDPSVAFVFFLLYGFDTVYFAFFISTFMHSATAGTTMAVIGWLLLYFWYAFFSNVDAQVPYSFSVRMANCLNPDVALNFGIRLIAQYETQAAGIHWANVFETPSPDETITMGHILVMLAIDGIVFIILTWYFEAVFPGGEGVPQKPYFFILPSYWFPEISGRKTFFQGKDLENGFETDAKKSVEPVPDGAEVTVNIVNMSKTYGTSWLKKLFDCKFSKKGEKKAVSNLNLKMYRGQVTALLGHNGAGKSTTFSVLTVIKILRGYCSNTWDIFLQSYCCFALKGREWSLSEAHHLISQLKIDSKADAYAGTLSGGQKRKLSLAIALIGGSEVVMLDEPTSGMDPGARHDTWKLLQSEKSKRTMLLTTHYMDEADLLGDRTAILAHGELQCVGTSMFLKNLYGAGYYMTVDYKKPELYSETLNLLRKYCPSVKIQSAIGLEAIFLLPSDNRSSFPKMFRDLEDSLDNLGIQSFGVSVTTMEEVFLKVGELADTKKGEAEGTTLLTKVYSTTSLDTKAKENYISTMTIKRIVYFYRRWVQFLPQLILPIAYLTLIVYATNAIPDAKPQDPLEITLKPYTSKGVIANVYGENDTFQSHNLATIQNSFLIVLYLQQGSRNFGLFKAQFLLFKRINLAMFDNFGLATPPLAVSIADSIIATAALNRNITFTVTNHPLPPTNADSIKNKGMSSNKGLMMGMAVIVSMSMVVSGFSSFLIRERKKRSKHMQIMSGLPTWIYWCSAYIWDLVFFIYVTNAFTLFLLMLLFGWAAIPFTYSFQFAFKSAPKGYMLIVIFNVITGMIGAIAVPIIQETASDHAANICAIVFSLFFPTYNLCLGFTRLYNNEFGRRACAPVDCTIPLFKTGAPQCCGNDTERIFVDSVLRSTTDKGLLIEVLVLVFEGFLFWFLTVGIENDWFTRTRERFFQKCSKFGSTNKVGFEDSDVIAEKESVIEMRPDSSALIVQDVHKYYGSFHAVRGVSFHVEIGDCFGLLGVNGAGKTSTFQVLTGENPLSIGEAFIKGYSVSENWRDAALHVGYCPQFDAVLKEMTGSETLTMFARIRGIPPGEISRCVDATIEAIGIGNYAKRPIKTYSGGNKRRLSLGIALVGLPEVLLLDEPTTGVDPKARRIIWNILSRVRDQGTALVLTSHSMEECEALCTQLAIMVNGKFRCLGNIQHIKSRYGLGYTLIIKVPRSVSSREIKDIIAKTFLNSVLKEENMQQLNYEVHKRPDTTWSALFQQMENIATNFKIVDYSLSQTTLEQVFLEFSRSVPTINNNTATPQLQQPILTEENLSCDSYDYRI</sequence>
<evidence type="ECO:0000256" key="7">
    <source>
        <dbReference type="SAM" id="Phobius"/>
    </source>
</evidence>
<comment type="subcellular location">
    <subcellularLocation>
        <location evidence="1">Membrane</location>
        <topology evidence="1">Multi-pass membrane protein</topology>
    </subcellularLocation>
</comment>
<dbReference type="FunFam" id="3.40.50.300:FF:000327">
    <property type="entry name" value="ATP-binding cassette sub-family A member 3"/>
    <property type="match status" value="1"/>
</dbReference>
<dbReference type="Gene3D" id="3.40.50.300">
    <property type="entry name" value="P-loop containing nucleotide triphosphate hydrolases"/>
    <property type="match status" value="3"/>
</dbReference>
<dbReference type="OrthoDB" id="10255969at2759"/>
<dbReference type="Pfam" id="PF23321">
    <property type="entry name" value="R1_ABCA1"/>
    <property type="match status" value="1"/>
</dbReference>